<evidence type="ECO:0000256" key="1">
    <source>
        <dbReference type="SAM" id="MobiDB-lite"/>
    </source>
</evidence>
<organism evidence="2 3">
    <name type="scientific">Ambispora leptoticha</name>
    <dbReference type="NCBI Taxonomy" id="144679"/>
    <lineage>
        <taxon>Eukaryota</taxon>
        <taxon>Fungi</taxon>
        <taxon>Fungi incertae sedis</taxon>
        <taxon>Mucoromycota</taxon>
        <taxon>Glomeromycotina</taxon>
        <taxon>Glomeromycetes</taxon>
        <taxon>Archaeosporales</taxon>
        <taxon>Ambisporaceae</taxon>
        <taxon>Ambispora</taxon>
    </lineage>
</organism>
<keyword evidence="3" id="KW-1185">Reference proteome</keyword>
<evidence type="ECO:0000313" key="3">
    <source>
        <dbReference type="Proteomes" id="UP000789508"/>
    </source>
</evidence>
<dbReference type="AlphaFoldDB" id="A0A9N9GZF0"/>
<dbReference type="Proteomes" id="UP000789508">
    <property type="component" value="Unassembled WGS sequence"/>
</dbReference>
<sequence length="155" mass="17509">MTQKCIEKNFLLTKENKCLISDCDKTVDPVISEQRFSESSQFSETSAIADMLGNNLGLDSPMYTSPLLGQKEHEESVDKSNKRQKITTEEGESSTVKKLIKELKDDSVNKDLIFASQLSEDGYTYLYKEIVKAEAEMILQVKRFKKGPIPQIGAY</sequence>
<accession>A0A9N9GZF0</accession>
<dbReference type="EMBL" id="CAJVPS010008887">
    <property type="protein sequence ID" value="CAG8646183.1"/>
    <property type="molecule type" value="Genomic_DNA"/>
</dbReference>
<dbReference type="OrthoDB" id="2419975at2759"/>
<comment type="caution">
    <text evidence="2">The sequence shown here is derived from an EMBL/GenBank/DDBJ whole genome shotgun (WGS) entry which is preliminary data.</text>
</comment>
<feature type="non-terminal residue" evidence="2">
    <location>
        <position position="155"/>
    </location>
</feature>
<protein>
    <submittedName>
        <fullName evidence="2">1884_t:CDS:1</fullName>
    </submittedName>
</protein>
<feature type="compositionally biased region" description="Basic and acidic residues" evidence="1">
    <location>
        <begin position="70"/>
        <end position="81"/>
    </location>
</feature>
<gene>
    <name evidence="2" type="ORF">ALEPTO_LOCUS9871</name>
</gene>
<name>A0A9N9GZF0_9GLOM</name>
<reference evidence="2" key="1">
    <citation type="submission" date="2021-06" db="EMBL/GenBank/DDBJ databases">
        <authorList>
            <person name="Kallberg Y."/>
            <person name="Tangrot J."/>
            <person name="Rosling A."/>
        </authorList>
    </citation>
    <scope>NUCLEOTIDE SEQUENCE</scope>
    <source>
        <strain evidence="2">FL130A</strain>
    </source>
</reference>
<feature type="region of interest" description="Disordered" evidence="1">
    <location>
        <begin position="70"/>
        <end position="91"/>
    </location>
</feature>
<evidence type="ECO:0000313" key="2">
    <source>
        <dbReference type="EMBL" id="CAG8646183.1"/>
    </source>
</evidence>
<proteinExistence type="predicted"/>